<evidence type="ECO:0000313" key="4">
    <source>
        <dbReference type="Proteomes" id="UP001456513"/>
    </source>
</evidence>
<dbReference type="InterPro" id="IPR052336">
    <property type="entry name" value="MlaD_Phospholipid_Transporter"/>
</dbReference>
<reference evidence="3 4" key="1">
    <citation type="submission" date="2024-03" db="EMBL/GenBank/DDBJ databases">
        <title>Rhodococcus navarretei sp. nov. and Pseudarthrobacter quantumdoti sp. nov., two new species with the ability to biosynthesize Quantum Dots isolated from soil samples at Union Glacier, Antarctica.</title>
        <authorList>
            <person name="Vargas M."/>
        </authorList>
    </citation>
    <scope>NUCLEOTIDE SEQUENCE [LARGE SCALE GENOMIC DNA]</scope>
    <source>
        <strain evidence="3 4">EXRC-4A-4</strain>
    </source>
</reference>
<dbReference type="PANTHER" id="PTHR33371:SF18">
    <property type="entry name" value="MCE-FAMILY PROTEIN MCE3C"/>
    <property type="match status" value="1"/>
</dbReference>
<dbReference type="Pfam" id="PF02470">
    <property type="entry name" value="MlaD"/>
    <property type="match status" value="1"/>
</dbReference>
<dbReference type="RefSeq" id="WP_341442368.1">
    <property type="nucleotide sequence ID" value="NZ_JBBPCN010000001.1"/>
</dbReference>
<dbReference type="EMBL" id="JBBPCN010000001">
    <property type="protein sequence ID" value="MEK8073408.1"/>
    <property type="molecule type" value="Genomic_DNA"/>
</dbReference>
<gene>
    <name evidence="3" type="ORF">AABD04_21410</name>
</gene>
<dbReference type="InterPro" id="IPR024516">
    <property type="entry name" value="Mce_C"/>
</dbReference>
<dbReference type="Pfam" id="PF11887">
    <property type="entry name" value="Mce4_CUP1"/>
    <property type="match status" value="1"/>
</dbReference>
<dbReference type="PANTHER" id="PTHR33371">
    <property type="entry name" value="INTERMEMBRANE PHOSPHOLIPID TRANSPORT SYSTEM BINDING PROTEIN MLAD-RELATED"/>
    <property type="match status" value="1"/>
</dbReference>
<name>A0ABU9D4M9_9NOCA</name>
<feature type="domain" description="Mce/MlaD" evidence="1">
    <location>
        <begin position="46"/>
        <end position="120"/>
    </location>
</feature>
<dbReference type="InterPro" id="IPR005693">
    <property type="entry name" value="Mce"/>
</dbReference>
<comment type="caution">
    <text evidence="3">The sequence shown here is derived from an EMBL/GenBank/DDBJ whole genome shotgun (WGS) entry which is preliminary data.</text>
</comment>
<protein>
    <submittedName>
        <fullName evidence="3">MCE family protein</fullName>
    </submittedName>
</protein>
<accession>A0ABU9D4M9</accession>
<sequence length="336" mass="35197">MTSLPARIRASVPTMSRDFWRGTAGCVALVLLFVAVIGYQHAGVGNRTVDVLFAQSAGLRVGDDVRVAGVSAGKVDSLELTGDHVTVVLEVDDNVGLGADTEAEIKLSTILGSRYVSLIPDGDTPLGERPIDLSHSTVPFDLQKAIQTGTPEIEQIDAATVRESLTTVADQLEGTPELTGQALDSISALSEVIADRRDQIAALLDDADRVTARLSENSASLMSLLGQGAALAGSIVAQRGAVANLISATDALTAELDSALSENHAAIDPLIGELTALSQGLANNDDTLRRVYEGLPVTVRQMTNAFGNGPYADIATPWSLLPDNWLCSAQVVQGCR</sequence>
<dbReference type="NCBIfam" id="TIGR00996">
    <property type="entry name" value="Mtu_fam_mce"/>
    <property type="match status" value="1"/>
</dbReference>
<organism evidence="3 4">
    <name type="scientific">Rhodococcus navarretei</name>
    <dbReference type="NCBI Taxonomy" id="3128981"/>
    <lineage>
        <taxon>Bacteria</taxon>
        <taxon>Bacillati</taxon>
        <taxon>Actinomycetota</taxon>
        <taxon>Actinomycetes</taxon>
        <taxon>Mycobacteriales</taxon>
        <taxon>Nocardiaceae</taxon>
        <taxon>Rhodococcus</taxon>
    </lineage>
</organism>
<evidence type="ECO:0000259" key="1">
    <source>
        <dbReference type="Pfam" id="PF02470"/>
    </source>
</evidence>
<proteinExistence type="predicted"/>
<keyword evidence="4" id="KW-1185">Reference proteome</keyword>
<evidence type="ECO:0000313" key="3">
    <source>
        <dbReference type="EMBL" id="MEK8073408.1"/>
    </source>
</evidence>
<feature type="domain" description="Mammalian cell entry C-terminal" evidence="2">
    <location>
        <begin position="131"/>
        <end position="309"/>
    </location>
</feature>
<dbReference type="InterPro" id="IPR003399">
    <property type="entry name" value="Mce/MlaD"/>
</dbReference>
<evidence type="ECO:0000259" key="2">
    <source>
        <dbReference type="Pfam" id="PF11887"/>
    </source>
</evidence>
<dbReference type="Proteomes" id="UP001456513">
    <property type="component" value="Unassembled WGS sequence"/>
</dbReference>